<dbReference type="PATRIC" id="fig|762836.4.peg.1783"/>
<evidence type="ECO:0000313" key="3">
    <source>
        <dbReference type="Proteomes" id="UP000175989"/>
    </source>
</evidence>
<accession>A0A1E7WW33</accession>
<dbReference type="Pfam" id="PF25594">
    <property type="entry name" value="GldB_lipo"/>
    <property type="match status" value="1"/>
</dbReference>
<evidence type="ECO:0000313" key="2">
    <source>
        <dbReference type="EMBL" id="OFA03897.1"/>
    </source>
</evidence>
<gene>
    <name evidence="2" type="ORF">DUPY_17120</name>
</gene>
<organism evidence="2 3">
    <name type="scientific">Duganella phyllosphaerae</name>
    <dbReference type="NCBI Taxonomy" id="762836"/>
    <lineage>
        <taxon>Bacteria</taxon>
        <taxon>Pseudomonadati</taxon>
        <taxon>Pseudomonadota</taxon>
        <taxon>Betaproteobacteria</taxon>
        <taxon>Burkholderiales</taxon>
        <taxon>Oxalobacteraceae</taxon>
        <taxon>Telluria group</taxon>
        <taxon>Duganella</taxon>
    </lineage>
</organism>
<comment type="caution">
    <text evidence="2">The sequence shown here is derived from an EMBL/GenBank/DDBJ whole genome shotgun (WGS) entry which is preliminary data.</text>
</comment>
<dbReference type="AlphaFoldDB" id="A0A1E7WW33"/>
<evidence type="ECO:0000256" key="1">
    <source>
        <dbReference type="SAM" id="SignalP"/>
    </source>
</evidence>
<dbReference type="OrthoDB" id="6402335at2"/>
<proteinExistence type="predicted"/>
<keyword evidence="3" id="KW-1185">Reference proteome</keyword>
<sequence length="323" mass="35361">MIKKLAALLVFTVVASQALAQPVAHPRGGVDPLAADIDARDAQRFALLLKDGAVPTAEMLQRDYLDGAGAGVGIFTPMRIVDARRLARAVAARTDNYRYAIRECLPQLPALRSDLRAIYLAFAGLLPERPLPAIHVVFGAGNSGGTASRDAQVIGLEVTCLPGTTPEQFRTRMRAFFAHETVHTWQRDDTPQAAADPLLNQALLEGVADYLASLVTGEVPDRQRDGWAREREPWLWQEFQRDRLAMQKDSASLANPMADSRFRRWFTNYGSAPAGWPHEAGYWIGMRIAEAYVAHSPDPRAAIGELLALRDPAAILKASGYAP</sequence>
<dbReference type="InterPro" id="IPR019853">
    <property type="entry name" value="GldB-like"/>
</dbReference>
<reference evidence="3" key="1">
    <citation type="journal article" date="2016" name="Front. Microbiol.">
        <title>Molecular Keys to the Janthinobacterium and Duganella spp. Interaction with the Plant Pathogen Fusarium graminearum.</title>
        <authorList>
            <person name="Haack F.S."/>
            <person name="Poehlein A."/>
            <person name="Kroger C."/>
            <person name="Voigt C.A."/>
            <person name="Piepenbring M."/>
            <person name="Bode H.B."/>
            <person name="Daniel R."/>
            <person name="Schafer W."/>
            <person name="Streit W.R."/>
        </authorList>
    </citation>
    <scope>NUCLEOTIDE SEQUENCE [LARGE SCALE GENOMIC DNA]</scope>
    <source>
        <strain evidence="3">T54</strain>
    </source>
</reference>
<feature type="signal peptide" evidence="1">
    <location>
        <begin position="1"/>
        <end position="20"/>
    </location>
</feature>
<dbReference type="EMBL" id="LROM01000071">
    <property type="protein sequence ID" value="OFA03897.1"/>
    <property type="molecule type" value="Genomic_DNA"/>
</dbReference>
<dbReference type="Proteomes" id="UP000175989">
    <property type="component" value="Unassembled WGS sequence"/>
</dbReference>
<name>A0A1E7WW33_9BURK</name>
<keyword evidence="1" id="KW-0732">Signal</keyword>
<dbReference type="RefSeq" id="WP_070247418.1">
    <property type="nucleotide sequence ID" value="NZ_LROM01000071.1"/>
</dbReference>
<feature type="chain" id="PRO_5009207812" evidence="1">
    <location>
        <begin position="21"/>
        <end position="323"/>
    </location>
</feature>
<protein>
    <submittedName>
        <fullName evidence="2">Uncharacterized protein</fullName>
    </submittedName>
</protein>